<evidence type="ECO:0000313" key="2">
    <source>
        <dbReference type="EMBL" id="KAG2224836.1"/>
    </source>
</evidence>
<dbReference type="Proteomes" id="UP000646827">
    <property type="component" value="Unassembled WGS sequence"/>
</dbReference>
<feature type="region of interest" description="Disordered" evidence="1">
    <location>
        <begin position="84"/>
        <end position="160"/>
    </location>
</feature>
<feature type="compositionally biased region" description="Polar residues" evidence="1">
    <location>
        <begin position="217"/>
        <end position="228"/>
    </location>
</feature>
<feature type="compositionally biased region" description="Polar residues" evidence="1">
    <location>
        <begin position="329"/>
        <end position="338"/>
    </location>
</feature>
<feature type="region of interest" description="Disordered" evidence="1">
    <location>
        <begin position="173"/>
        <end position="247"/>
    </location>
</feature>
<keyword evidence="3" id="KW-1185">Reference proteome</keyword>
<feature type="compositionally biased region" description="Low complexity" evidence="1">
    <location>
        <begin position="285"/>
        <end position="304"/>
    </location>
</feature>
<evidence type="ECO:0000313" key="3">
    <source>
        <dbReference type="Proteomes" id="UP000646827"/>
    </source>
</evidence>
<organism evidence="2 3">
    <name type="scientific">Circinella minor</name>
    <dbReference type="NCBI Taxonomy" id="1195481"/>
    <lineage>
        <taxon>Eukaryota</taxon>
        <taxon>Fungi</taxon>
        <taxon>Fungi incertae sedis</taxon>
        <taxon>Mucoromycota</taxon>
        <taxon>Mucoromycotina</taxon>
        <taxon>Mucoromycetes</taxon>
        <taxon>Mucorales</taxon>
        <taxon>Lichtheimiaceae</taxon>
        <taxon>Circinella</taxon>
    </lineage>
</organism>
<proteinExistence type="predicted"/>
<feature type="region of interest" description="Disordered" evidence="1">
    <location>
        <begin position="264"/>
        <end position="370"/>
    </location>
</feature>
<gene>
    <name evidence="2" type="ORF">INT45_008018</name>
</gene>
<protein>
    <submittedName>
        <fullName evidence="2">Uncharacterized protein</fullName>
    </submittedName>
</protein>
<dbReference type="AlphaFoldDB" id="A0A8H7SAW1"/>
<feature type="region of interest" description="Disordered" evidence="1">
    <location>
        <begin position="385"/>
        <end position="406"/>
    </location>
</feature>
<dbReference type="OrthoDB" id="2272836at2759"/>
<accession>A0A8H7SAW1</accession>
<comment type="caution">
    <text evidence="2">The sequence shown here is derived from an EMBL/GenBank/DDBJ whole genome shotgun (WGS) entry which is preliminary data.</text>
</comment>
<evidence type="ECO:0000256" key="1">
    <source>
        <dbReference type="SAM" id="MobiDB-lite"/>
    </source>
</evidence>
<dbReference type="EMBL" id="JAEPRB010000036">
    <property type="protein sequence ID" value="KAG2224836.1"/>
    <property type="molecule type" value="Genomic_DNA"/>
</dbReference>
<feature type="compositionally biased region" description="Polar residues" evidence="1">
    <location>
        <begin position="1"/>
        <end position="15"/>
    </location>
</feature>
<feature type="compositionally biased region" description="Low complexity" evidence="1">
    <location>
        <begin position="207"/>
        <end position="216"/>
    </location>
</feature>
<reference evidence="2 3" key="1">
    <citation type="submission" date="2020-12" db="EMBL/GenBank/DDBJ databases">
        <title>Metabolic potential, ecology and presence of endohyphal bacteria is reflected in genomic diversity of Mucoromycotina.</title>
        <authorList>
            <person name="Muszewska A."/>
            <person name="Okrasinska A."/>
            <person name="Steczkiewicz K."/>
            <person name="Drgas O."/>
            <person name="Orlowska M."/>
            <person name="Perlinska-Lenart U."/>
            <person name="Aleksandrzak-Piekarczyk T."/>
            <person name="Szatraj K."/>
            <person name="Zielenkiewicz U."/>
            <person name="Pilsyk S."/>
            <person name="Malc E."/>
            <person name="Mieczkowski P."/>
            <person name="Kruszewska J.S."/>
            <person name="Biernat P."/>
            <person name="Pawlowska J."/>
        </authorList>
    </citation>
    <scope>NUCLEOTIDE SEQUENCE [LARGE SCALE GENOMIC DNA]</scope>
    <source>
        <strain evidence="2 3">CBS 142.35</strain>
    </source>
</reference>
<feature type="compositionally biased region" description="Low complexity" evidence="1">
    <location>
        <begin position="98"/>
        <end position="147"/>
    </location>
</feature>
<name>A0A8H7SAW1_9FUNG</name>
<sequence length="406" mass="44981">MANTHSSLNSSSTERPPSAFQWPIPSSSSDITIKEILDNYQHDPEILKLVLIAKAEEDKKQTAQSTLQIERTRIQQRMMDMDALRSYPQPPPGAVIYPSSSSSSSQQPQTSQQQQLSHHQHQQPPQQQQQPQHNNDNSNNNSNNNDSDSIHQHHPTSYHSLPPFQQQVIARVTSDHQHHQPVSPAGYYPHSAHPLCPPSSHHEQHKQQQQNSKSQHTPQPQTAITTRPSYYYDHKQKNGIGKKRPHDAKLSHDQVMEVLKAKLQRGNNAVEKNKRARTLPNPLVTTATNATTTTTSTTSNNNNNKQTTGKPALPPPPPHHPNHNHNHHSQPPLSTPSPRSAKPVLPPIDTSVGRIPSRGPLSSNSSQKLPPFSATAALADASVIKGERRVKSLSPPPFATSTHRSS</sequence>
<feature type="region of interest" description="Disordered" evidence="1">
    <location>
        <begin position="1"/>
        <end position="28"/>
    </location>
</feature>